<dbReference type="PANTHER" id="PTHR44688">
    <property type="entry name" value="DNA-BINDING TRANSCRIPTIONAL ACTIVATOR DEVR_DOSR"/>
    <property type="match status" value="1"/>
</dbReference>
<dbReference type="Gene3D" id="3.30.450.80">
    <property type="entry name" value="Transcription factor LuxR-like, autoinducer-binding domain"/>
    <property type="match status" value="1"/>
</dbReference>
<dbReference type="EMBL" id="JACIEQ010000002">
    <property type="protein sequence ID" value="MBB4021935.1"/>
    <property type="molecule type" value="Genomic_DNA"/>
</dbReference>
<evidence type="ECO:0000259" key="4">
    <source>
        <dbReference type="PROSITE" id="PS50043"/>
    </source>
</evidence>
<name>A0A840C928_9RHOB</name>
<keyword evidence="1" id="KW-0805">Transcription regulation</keyword>
<dbReference type="CDD" id="cd06170">
    <property type="entry name" value="LuxR_C_like"/>
    <property type="match status" value="1"/>
</dbReference>
<keyword evidence="6" id="KW-1185">Reference proteome</keyword>
<protein>
    <submittedName>
        <fullName evidence="5">LuxR family transcriptional regulator</fullName>
    </submittedName>
</protein>
<dbReference type="SMART" id="SM00421">
    <property type="entry name" value="HTH_LUXR"/>
    <property type="match status" value="1"/>
</dbReference>
<reference evidence="5" key="1">
    <citation type="submission" date="2020-08" db="EMBL/GenBank/DDBJ databases">
        <title>Genomic Encyclopedia of Type Strains, Phase IV (KMG-IV): sequencing the most valuable type-strain genomes for metagenomic binning, comparative biology and taxonomic classification.</title>
        <authorList>
            <person name="Goeker M."/>
        </authorList>
    </citation>
    <scope>NUCLEOTIDE SEQUENCE [LARGE SCALE GENOMIC DNA]</scope>
    <source>
        <strain evidence="5">DSM 105040</strain>
    </source>
</reference>
<comment type="caution">
    <text evidence="5">The sequence shown here is derived from an EMBL/GenBank/DDBJ whole genome shotgun (WGS) entry which is preliminary data.</text>
</comment>
<evidence type="ECO:0000256" key="3">
    <source>
        <dbReference type="ARBA" id="ARBA00023163"/>
    </source>
</evidence>
<dbReference type="AlphaFoldDB" id="A0A840C928"/>
<dbReference type="InterPro" id="IPR005143">
    <property type="entry name" value="TF_LuxR_autoind-bd_dom"/>
</dbReference>
<gene>
    <name evidence="5" type="ORF">GGR17_001744</name>
</gene>
<evidence type="ECO:0000256" key="1">
    <source>
        <dbReference type="ARBA" id="ARBA00023015"/>
    </source>
</evidence>
<dbReference type="Gene3D" id="1.10.10.10">
    <property type="entry name" value="Winged helix-like DNA-binding domain superfamily/Winged helix DNA-binding domain"/>
    <property type="match status" value="1"/>
</dbReference>
<evidence type="ECO:0000313" key="5">
    <source>
        <dbReference type="EMBL" id="MBB4021935.1"/>
    </source>
</evidence>
<dbReference type="PROSITE" id="PS50043">
    <property type="entry name" value="HTH_LUXR_2"/>
    <property type="match status" value="1"/>
</dbReference>
<evidence type="ECO:0000256" key="2">
    <source>
        <dbReference type="ARBA" id="ARBA00023125"/>
    </source>
</evidence>
<keyword evidence="2" id="KW-0238">DNA-binding</keyword>
<dbReference type="SUPFAM" id="SSF46894">
    <property type="entry name" value="C-terminal effector domain of the bipartite response regulators"/>
    <property type="match status" value="1"/>
</dbReference>
<dbReference type="InterPro" id="IPR036693">
    <property type="entry name" value="TF_LuxR_autoind-bd_dom_sf"/>
</dbReference>
<dbReference type="PANTHER" id="PTHR44688:SF16">
    <property type="entry name" value="DNA-BINDING TRANSCRIPTIONAL ACTIVATOR DEVR_DOSR"/>
    <property type="match status" value="1"/>
</dbReference>
<dbReference type="InterPro" id="IPR000792">
    <property type="entry name" value="Tscrpt_reg_LuxR_C"/>
</dbReference>
<dbReference type="GO" id="GO:0006355">
    <property type="term" value="P:regulation of DNA-templated transcription"/>
    <property type="evidence" value="ECO:0007669"/>
    <property type="project" value="InterPro"/>
</dbReference>
<sequence length="200" mass="21554">MTDTAARISALAPAGFYIGLRVGFSFPAEELNRLPSAWVDYYTANGLVVHDPVMKWVYMNQGVARWSDIGEDDPMGVLESAAGLGLHFGAVASAVSPEGHGKRSYGNFLRADREFTDDELAQLADIVVELHQDGDQKLALTAAEIEALRFQAQGLRLKQIAAELNISMSAVKARLANAKRKLGARTPSQAASIAQTRGLL</sequence>
<dbReference type="SUPFAM" id="SSF75516">
    <property type="entry name" value="Pheromone-binding domain of LuxR-like quorum-sensing transcription factors"/>
    <property type="match status" value="1"/>
</dbReference>
<dbReference type="GO" id="GO:0003677">
    <property type="term" value="F:DNA binding"/>
    <property type="evidence" value="ECO:0007669"/>
    <property type="project" value="UniProtKB-KW"/>
</dbReference>
<dbReference type="Pfam" id="PF03472">
    <property type="entry name" value="Autoind_bind"/>
    <property type="match status" value="1"/>
</dbReference>
<accession>A0A840C928</accession>
<dbReference type="Pfam" id="PF00196">
    <property type="entry name" value="GerE"/>
    <property type="match status" value="1"/>
</dbReference>
<dbReference type="InterPro" id="IPR016032">
    <property type="entry name" value="Sig_transdc_resp-reg_C-effctor"/>
</dbReference>
<organism evidence="5 6">
    <name type="scientific">Actibacterium naphthalenivorans</name>
    <dbReference type="NCBI Taxonomy" id="1614693"/>
    <lineage>
        <taxon>Bacteria</taxon>
        <taxon>Pseudomonadati</taxon>
        <taxon>Pseudomonadota</taxon>
        <taxon>Alphaproteobacteria</taxon>
        <taxon>Rhodobacterales</taxon>
        <taxon>Roseobacteraceae</taxon>
        <taxon>Actibacterium</taxon>
    </lineage>
</organism>
<dbReference type="PRINTS" id="PR00038">
    <property type="entry name" value="HTHLUXR"/>
</dbReference>
<evidence type="ECO:0000313" key="6">
    <source>
        <dbReference type="Proteomes" id="UP000585681"/>
    </source>
</evidence>
<proteinExistence type="predicted"/>
<dbReference type="Proteomes" id="UP000585681">
    <property type="component" value="Unassembled WGS sequence"/>
</dbReference>
<feature type="domain" description="HTH luxR-type" evidence="4">
    <location>
        <begin position="133"/>
        <end position="198"/>
    </location>
</feature>
<keyword evidence="3" id="KW-0804">Transcription</keyword>
<dbReference type="InterPro" id="IPR036388">
    <property type="entry name" value="WH-like_DNA-bd_sf"/>
</dbReference>